<keyword evidence="3" id="KW-0804">Transcription</keyword>
<dbReference type="Proteomes" id="UP001156389">
    <property type="component" value="Unassembled WGS sequence"/>
</dbReference>
<dbReference type="SMART" id="SM00354">
    <property type="entry name" value="HTH_LACI"/>
    <property type="match status" value="1"/>
</dbReference>
<dbReference type="InterPro" id="IPR046335">
    <property type="entry name" value="LacI/GalR-like_sensor"/>
</dbReference>
<name>A0ABT2JUN3_9ACTN</name>
<dbReference type="InterPro" id="IPR000843">
    <property type="entry name" value="HTH_LacI"/>
</dbReference>
<evidence type="ECO:0000313" key="6">
    <source>
        <dbReference type="Proteomes" id="UP001156389"/>
    </source>
</evidence>
<accession>A0ABT2JUN3</accession>
<dbReference type="InterPro" id="IPR028082">
    <property type="entry name" value="Peripla_BP_I"/>
</dbReference>
<dbReference type="RefSeq" id="WP_260218907.1">
    <property type="nucleotide sequence ID" value="NZ_JAJAGO010000007.1"/>
</dbReference>
<dbReference type="PROSITE" id="PS50932">
    <property type="entry name" value="HTH_LACI_2"/>
    <property type="match status" value="1"/>
</dbReference>
<dbReference type="SUPFAM" id="SSF47413">
    <property type="entry name" value="lambda repressor-like DNA-binding domains"/>
    <property type="match status" value="1"/>
</dbReference>
<reference evidence="5 6" key="1">
    <citation type="submission" date="2021-10" db="EMBL/GenBank/DDBJ databases">
        <title>Streptomyces gossypii sp. nov., isolated from soil collected from cotton field.</title>
        <authorList>
            <person name="Ge X."/>
            <person name="Chen X."/>
            <person name="Liu W."/>
        </authorList>
    </citation>
    <scope>NUCLEOTIDE SEQUENCE [LARGE SCALE GENOMIC DNA]</scope>
    <source>
        <strain evidence="5 6">N2-109</strain>
    </source>
</reference>
<comment type="caution">
    <text evidence="5">The sequence shown here is derived from an EMBL/GenBank/DDBJ whole genome shotgun (WGS) entry which is preliminary data.</text>
</comment>
<dbReference type="PANTHER" id="PTHR30146:SF109">
    <property type="entry name" value="HTH-TYPE TRANSCRIPTIONAL REGULATOR GALS"/>
    <property type="match status" value="1"/>
</dbReference>
<feature type="domain" description="HTH lacI-type" evidence="4">
    <location>
        <begin position="3"/>
        <end position="57"/>
    </location>
</feature>
<protein>
    <submittedName>
        <fullName evidence="5">LacI family transcriptional regulator</fullName>
    </submittedName>
</protein>
<keyword evidence="1" id="KW-0805">Transcription regulation</keyword>
<evidence type="ECO:0000256" key="2">
    <source>
        <dbReference type="ARBA" id="ARBA00023125"/>
    </source>
</evidence>
<dbReference type="Pfam" id="PF13377">
    <property type="entry name" value="Peripla_BP_3"/>
    <property type="match status" value="1"/>
</dbReference>
<proteinExistence type="predicted"/>
<dbReference type="InterPro" id="IPR010982">
    <property type="entry name" value="Lambda_DNA-bd_dom_sf"/>
</dbReference>
<dbReference type="Gene3D" id="1.10.260.40">
    <property type="entry name" value="lambda repressor-like DNA-binding domains"/>
    <property type="match status" value="1"/>
</dbReference>
<evidence type="ECO:0000259" key="4">
    <source>
        <dbReference type="PROSITE" id="PS50932"/>
    </source>
</evidence>
<dbReference type="Gene3D" id="3.40.50.2300">
    <property type="match status" value="2"/>
</dbReference>
<dbReference type="SUPFAM" id="SSF53822">
    <property type="entry name" value="Periplasmic binding protein-like I"/>
    <property type="match status" value="1"/>
</dbReference>
<dbReference type="PROSITE" id="PS00356">
    <property type="entry name" value="HTH_LACI_1"/>
    <property type="match status" value="1"/>
</dbReference>
<keyword evidence="2" id="KW-0238">DNA-binding</keyword>
<evidence type="ECO:0000313" key="5">
    <source>
        <dbReference type="EMBL" id="MCT2591592.1"/>
    </source>
</evidence>
<organism evidence="5 6">
    <name type="scientific">Streptomyces gossypii</name>
    <dbReference type="NCBI Taxonomy" id="2883101"/>
    <lineage>
        <taxon>Bacteria</taxon>
        <taxon>Bacillati</taxon>
        <taxon>Actinomycetota</taxon>
        <taxon>Actinomycetes</taxon>
        <taxon>Kitasatosporales</taxon>
        <taxon>Streptomycetaceae</taxon>
        <taxon>Streptomyces</taxon>
    </lineage>
</organism>
<dbReference type="Pfam" id="PF00356">
    <property type="entry name" value="LacI"/>
    <property type="match status" value="1"/>
</dbReference>
<evidence type="ECO:0000256" key="3">
    <source>
        <dbReference type="ARBA" id="ARBA00023163"/>
    </source>
</evidence>
<dbReference type="CDD" id="cd01392">
    <property type="entry name" value="HTH_LacI"/>
    <property type="match status" value="1"/>
</dbReference>
<sequence>MAAKLKDVAARADVSVRTVSNVVSNAAPVAPATRERVLKAIEELRYRPNLAARNLRQGRTGLIGLAIPEVRSPYFGEIAELLIDAAQERGWTVLIDRTGGLAAHERRLLADGPDAHSVDGMILSPWALTADELGRRSATTPLVVLGERDPKGTADHVVVDNVTAAREATTHLVQLGRRRIGAIGLQPQLSNGTAELRARGYRAALAAAGLARPPELTRTVSTLHRAEGHRAMRELLAAPVRPDAVFCFSDELALGALRAVHEHGLTVPGDVALVGFDDIEDGRYSTPTLTTIAPDKAQIAERTLQCLADRIYGRLGHLPARHVTAPHELLIRDSSSSP</sequence>
<keyword evidence="6" id="KW-1185">Reference proteome</keyword>
<dbReference type="CDD" id="cd06267">
    <property type="entry name" value="PBP1_LacI_sugar_binding-like"/>
    <property type="match status" value="1"/>
</dbReference>
<gene>
    <name evidence="5" type="ORF">LHJ74_17085</name>
</gene>
<evidence type="ECO:0000256" key="1">
    <source>
        <dbReference type="ARBA" id="ARBA00023015"/>
    </source>
</evidence>
<dbReference type="PANTHER" id="PTHR30146">
    <property type="entry name" value="LACI-RELATED TRANSCRIPTIONAL REPRESSOR"/>
    <property type="match status" value="1"/>
</dbReference>
<dbReference type="EMBL" id="JAJAGO010000007">
    <property type="protein sequence ID" value="MCT2591592.1"/>
    <property type="molecule type" value="Genomic_DNA"/>
</dbReference>